<keyword evidence="2" id="KW-1185">Reference proteome</keyword>
<dbReference type="RefSeq" id="WP_241793061.1">
    <property type="nucleotide sequence ID" value="NZ_JALBUU010000004.1"/>
</dbReference>
<organism evidence="1 2">
    <name type="scientific">Teichococcus vastitatis</name>
    <dbReference type="NCBI Taxonomy" id="2307076"/>
    <lineage>
        <taxon>Bacteria</taxon>
        <taxon>Pseudomonadati</taxon>
        <taxon>Pseudomonadota</taxon>
        <taxon>Alphaproteobacteria</taxon>
        <taxon>Acetobacterales</taxon>
        <taxon>Roseomonadaceae</taxon>
        <taxon>Roseomonas</taxon>
    </lineage>
</organism>
<sequence>MKQCTIRIGTKRFLGTAAEALQRWAIDQGTLPRSEGGTQVAPVSRLAALAAEAVCHWPLALLQVEDLATLRWNRFQALGGTAFMLVEQAALAVAVDQFRDFHLPALDDPFVEAAPDGISLLDETACQLLHAQAAVMGGAWPRLVGLLLCCGVSLAELSTICCGQADRESGRLHLQGGRVVTAPSIWLPSSQEDATSLLLAELSDAAAHAAGFAALGQRLNHHRLKAETLQLTALVAAFMEGRHLDEVLQTAGGISVPAG</sequence>
<comment type="caution">
    <text evidence="1">The sequence shown here is derived from an EMBL/GenBank/DDBJ whole genome shotgun (WGS) entry which is preliminary data.</text>
</comment>
<dbReference type="EMBL" id="JALBUU010000004">
    <property type="protein sequence ID" value="MCI0754778.1"/>
    <property type="molecule type" value="Genomic_DNA"/>
</dbReference>
<evidence type="ECO:0000313" key="1">
    <source>
        <dbReference type="EMBL" id="MCI0754778.1"/>
    </source>
</evidence>
<proteinExistence type="predicted"/>
<reference evidence="1 2" key="1">
    <citation type="submission" date="2022-03" db="EMBL/GenBank/DDBJ databases">
        <title>Complete genome analysis of Roseomonas KG 17.1 : a prolific producer of plant growth promoters.</title>
        <authorList>
            <person name="Saadouli I."/>
            <person name="Najjari A."/>
            <person name="Mosbah A."/>
            <person name="Ouzari H.I."/>
        </authorList>
    </citation>
    <scope>NUCLEOTIDE SEQUENCE [LARGE SCALE GENOMIC DNA]</scope>
    <source>
        <strain evidence="1 2">KG17-1</strain>
    </source>
</reference>
<protein>
    <submittedName>
        <fullName evidence="1">Uncharacterized protein</fullName>
    </submittedName>
</protein>
<name>A0ABS9W6W2_9PROT</name>
<accession>A0ABS9W6W2</accession>
<gene>
    <name evidence="1" type="ORF">MON41_13530</name>
</gene>
<evidence type="ECO:0000313" key="2">
    <source>
        <dbReference type="Proteomes" id="UP001201985"/>
    </source>
</evidence>
<dbReference type="Proteomes" id="UP001201985">
    <property type="component" value="Unassembled WGS sequence"/>
</dbReference>